<dbReference type="Proteomes" id="UP000034543">
    <property type="component" value="Unassembled WGS sequence"/>
</dbReference>
<dbReference type="PANTHER" id="PTHR12302:SF3">
    <property type="entry name" value="SERINE_THREONINE-PROTEIN KINASE 31"/>
    <property type="match status" value="1"/>
</dbReference>
<dbReference type="GO" id="GO:0004519">
    <property type="term" value="F:endonuclease activity"/>
    <property type="evidence" value="ECO:0007669"/>
    <property type="project" value="UniProtKB-KW"/>
</dbReference>
<name>A0A0G1CIE2_9BACT</name>
<feature type="region of interest" description="Disordered" evidence="4">
    <location>
        <begin position="32"/>
        <end position="57"/>
    </location>
</feature>
<evidence type="ECO:0000259" key="5">
    <source>
        <dbReference type="PROSITE" id="PS50830"/>
    </source>
</evidence>
<dbReference type="EMBL" id="LCFB01000006">
    <property type="protein sequence ID" value="KKS85570.1"/>
    <property type="molecule type" value="Genomic_DNA"/>
</dbReference>
<proteinExistence type="predicted"/>
<dbReference type="Gene3D" id="2.40.50.90">
    <property type="match status" value="1"/>
</dbReference>
<organism evidence="6 7">
    <name type="scientific">Candidatus Gottesmanbacteria bacterium GW2011_GWA1_43_11</name>
    <dbReference type="NCBI Taxonomy" id="1618436"/>
    <lineage>
        <taxon>Bacteria</taxon>
        <taxon>Candidatus Gottesmaniibacteriota</taxon>
    </lineage>
</organism>
<dbReference type="SMART" id="SM00318">
    <property type="entry name" value="SNc"/>
    <property type="match status" value="1"/>
</dbReference>
<dbReference type="PROSITE" id="PS50830">
    <property type="entry name" value="TNASE_3"/>
    <property type="match status" value="1"/>
</dbReference>
<comment type="caution">
    <text evidence="6">The sequence shown here is derived from an EMBL/GenBank/DDBJ whole genome shotgun (WGS) entry which is preliminary data.</text>
</comment>
<gene>
    <name evidence="6" type="ORF">UV59_C0006G0026</name>
</gene>
<evidence type="ECO:0000256" key="3">
    <source>
        <dbReference type="ARBA" id="ARBA00022801"/>
    </source>
</evidence>
<dbReference type="PATRIC" id="fig|1618436.3.peg.320"/>
<keyword evidence="1" id="KW-0540">Nuclease</keyword>
<evidence type="ECO:0000313" key="6">
    <source>
        <dbReference type="EMBL" id="KKS85570.1"/>
    </source>
</evidence>
<reference evidence="6 7" key="1">
    <citation type="journal article" date="2015" name="Nature">
        <title>rRNA introns, odd ribosomes, and small enigmatic genomes across a large radiation of phyla.</title>
        <authorList>
            <person name="Brown C.T."/>
            <person name="Hug L.A."/>
            <person name="Thomas B.C."/>
            <person name="Sharon I."/>
            <person name="Castelle C.J."/>
            <person name="Singh A."/>
            <person name="Wilkins M.J."/>
            <person name="Williams K.H."/>
            <person name="Banfield J.F."/>
        </authorList>
    </citation>
    <scope>NUCLEOTIDE SEQUENCE [LARGE SCALE GENOMIC DNA]</scope>
</reference>
<dbReference type="GO" id="GO:0016787">
    <property type="term" value="F:hydrolase activity"/>
    <property type="evidence" value="ECO:0007669"/>
    <property type="project" value="UniProtKB-KW"/>
</dbReference>
<dbReference type="AlphaFoldDB" id="A0A0G1CIE2"/>
<evidence type="ECO:0000256" key="1">
    <source>
        <dbReference type="ARBA" id="ARBA00022722"/>
    </source>
</evidence>
<protein>
    <submittedName>
        <fullName evidence="6">Prophage LambdaCh01 nuclease domain-containing protein</fullName>
    </submittedName>
</protein>
<sequence>MSRRTAVLIVLGIILLLIVGIGIGRLSAQKTSMPLPTSQPEVLTNSNAGTTQPSSTGTVERATIKRIIDGDTVELGDGRKLRYIGIDTPETVDPRVSVECFGREASAYNRSLVEGKEVELEKDISDTDRYGRLLRYVYLLQEGKRVMVNKLLVSEGYAVSSSYPPDIKYQKELDLLEVEAQSQNKGLWNSCTINSVSPQASIVGSASTTTAVNGTITTTNIETCTIKGNISSSGEKIYHLPGCGSYDKTAINEQTGERWFCSEDEAVSTGWRKAKNC</sequence>
<dbReference type="PANTHER" id="PTHR12302">
    <property type="entry name" value="EBNA2 BINDING PROTEIN P100"/>
    <property type="match status" value="1"/>
</dbReference>
<dbReference type="InterPro" id="IPR035437">
    <property type="entry name" value="SNase_OB-fold_sf"/>
</dbReference>
<dbReference type="SUPFAM" id="SSF50199">
    <property type="entry name" value="Staphylococcal nuclease"/>
    <property type="match status" value="1"/>
</dbReference>
<evidence type="ECO:0000256" key="4">
    <source>
        <dbReference type="SAM" id="MobiDB-lite"/>
    </source>
</evidence>
<keyword evidence="3" id="KW-0378">Hydrolase</keyword>
<dbReference type="STRING" id="1618436.UV59_C0006G0026"/>
<accession>A0A0G1CIE2</accession>
<evidence type="ECO:0000256" key="2">
    <source>
        <dbReference type="ARBA" id="ARBA00022759"/>
    </source>
</evidence>
<evidence type="ECO:0000313" key="7">
    <source>
        <dbReference type="Proteomes" id="UP000034543"/>
    </source>
</evidence>
<dbReference type="InterPro" id="IPR016071">
    <property type="entry name" value="Staphylococal_nuclease_OB-fold"/>
</dbReference>
<keyword evidence="2" id="KW-0255">Endonuclease</keyword>
<feature type="domain" description="TNase-like" evidence="5">
    <location>
        <begin position="58"/>
        <end position="190"/>
    </location>
</feature>
<dbReference type="Pfam" id="PF00565">
    <property type="entry name" value="SNase"/>
    <property type="match status" value="1"/>
</dbReference>